<dbReference type="Proteomes" id="UP001189429">
    <property type="component" value="Unassembled WGS sequence"/>
</dbReference>
<evidence type="ECO:0000313" key="2">
    <source>
        <dbReference type="Proteomes" id="UP001189429"/>
    </source>
</evidence>
<proteinExistence type="predicted"/>
<name>A0ABN9RM25_9DINO</name>
<comment type="caution">
    <text evidence="1">The sequence shown here is derived from an EMBL/GenBank/DDBJ whole genome shotgun (WGS) entry which is preliminary data.</text>
</comment>
<sequence>RQCWETDDACMWVHAPSGESWFEYRLVAYIDFPLRHCLVPLHERDLIIKYQPVFTEPHREIGPQGKHYAVVRTLSKILAFYIETIFELLRVSNYGYGFIIERALSEFNDTEHVHELPERPWWARRVSVDTKNLWLPAGGNQTGTFLVAVCRVQAGVSLREQWIEYLMQQFAPGILKNIRAGAELAMQAGSPWNQRLKRDADGFYKEST</sequence>
<feature type="non-terminal residue" evidence="1">
    <location>
        <position position="1"/>
    </location>
</feature>
<feature type="non-terminal residue" evidence="1">
    <location>
        <position position="208"/>
    </location>
</feature>
<evidence type="ECO:0000313" key="1">
    <source>
        <dbReference type="EMBL" id="CAK0819135.1"/>
    </source>
</evidence>
<accession>A0ABN9RM25</accession>
<keyword evidence="2" id="KW-1185">Reference proteome</keyword>
<gene>
    <name evidence="1" type="ORF">PCOR1329_LOCUS21203</name>
</gene>
<dbReference type="EMBL" id="CAUYUJ010006950">
    <property type="protein sequence ID" value="CAK0819135.1"/>
    <property type="molecule type" value="Genomic_DNA"/>
</dbReference>
<protein>
    <submittedName>
        <fullName evidence="1">Uncharacterized protein</fullName>
    </submittedName>
</protein>
<reference evidence="1" key="1">
    <citation type="submission" date="2023-10" db="EMBL/GenBank/DDBJ databases">
        <authorList>
            <person name="Chen Y."/>
            <person name="Shah S."/>
            <person name="Dougan E. K."/>
            <person name="Thang M."/>
            <person name="Chan C."/>
        </authorList>
    </citation>
    <scope>NUCLEOTIDE SEQUENCE [LARGE SCALE GENOMIC DNA]</scope>
</reference>
<organism evidence="1 2">
    <name type="scientific">Prorocentrum cordatum</name>
    <dbReference type="NCBI Taxonomy" id="2364126"/>
    <lineage>
        <taxon>Eukaryota</taxon>
        <taxon>Sar</taxon>
        <taxon>Alveolata</taxon>
        <taxon>Dinophyceae</taxon>
        <taxon>Prorocentrales</taxon>
        <taxon>Prorocentraceae</taxon>
        <taxon>Prorocentrum</taxon>
    </lineage>
</organism>